<dbReference type="AlphaFoldDB" id="A0A8J6FZU1"/>
<evidence type="ECO:0000256" key="11">
    <source>
        <dbReference type="ARBA" id="ARBA00065208"/>
    </source>
</evidence>
<comment type="subunit">
    <text evidence="11">Homodimer; disulfide-linked. Interacts with OSTN.</text>
</comment>
<evidence type="ECO:0000256" key="3">
    <source>
        <dbReference type="ARBA" id="ARBA00022692"/>
    </source>
</evidence>
<evidence type="ECO:0000256" key="17">
    <source>
        <dbReference type="SAM" id="SignalP"/>
    </source>
</evidence>
<evidence type="ECO:0000256" key="12">
    <source>
        <dbReference type="ARBA" id="ARBA00073408"/>
    </source>
</evidence>
<dbReference type="CDD" id="cd06386">
    <property type="entry name" value="PBP1_NPR_C"/>
    <property type="match status" value="1"/>
</dbReference>
<dbReference type="EMBL" id="JAATJU010026321">
    <property type="protein sequence ID" value="KAH0501837.1"/>
    <property type="molecule type" value="Genomic_DNA"/>
</dbReference>
<comment type="subcellular location">
    <subcellularLocation>
        <location evidence="1">Cell membrane</location>
        <topology evidence="1">Single-pass type I membrane protein</topology>
    </subcellularLocation>
</comment>
<keyword evidence="8 19" id="KW-0675">Receptor</keyword>
<sequence length="563" mass="62039">MQSLLLLTFSACVLLARARLAGGASGGGRDNGPGSGRRQREALAAQKIEVLVLLPRDDSYLFSLARVKPAIEYALRSVEGNGTGRRLLPPGTRFQVAYEDSDCGNRALFSLVDRVAAARGAKPDLILGPVCEYAAAPVARLASHWDLPMLSAGALAAGFQHKDTEYSHLTRVAPAYAKMGEMMLALFRHHHWSRAALVYSDDKLERNCYFTLEGVHEVFQEEGLHTSAYNFDETKDLDLDDIVRYIQSSERVVIMCASGDTIRSIMLAVHRHGMTSGDYAFFNIELFNSSSYGDGSWRRGDKHDFEAKQAYSSLQTVTLLRTVKPEFEKFSMEVKSSVEKQGLNEEDYVNMFVEGFHDAILLYVLALHEVLRAGYSKKDGGRIIQQTWNRTFEGIAGQVSIDANGDRYGDFSVVAMTDIEAGTQEVIGDYFGKEGRFKMRSNVKYPWGPLKLRIDETRIVEHTNSSPCKSCGLEESAVTGIVVGALLGAGLLMAFYFFRSCQIAHLEVGGEGGGGQAVLKCPVLEQYGPTLSPEGIWLENQPMLTRTGTVVLLLTLYGDVFGQ</sequence>
<keyword evidence="5 16" id="KW-1133">Transmembrane helix</keyword>
<dbReference type="GO" id="GO:0016941">
    <property type="term" value="F:natriuretic peptide receptor activity"/>
    <property type="evidence" value="ECO:0007669"/>
    <property type="project" value="TreeGrafter"/>
</dbReference>
<evidence type="ECO:0000256" key="8">
    <source>
        <dbReference type="ARBA" id="ARBA00023170"/>
    </source>
</evidence>
<feature type="chain" id="PRO_5035220842" description="Atrial natriuretic peptide receptor 3" evidence="17">
    <location>
        <begin position="19"/>
        <end position="563"/>
    </location>
</feature>
<evidence type="ECO:0000256" key="9">
    <source>
        <dbReference type="ARBA" id="ARBA00023180"/>
    </source>
</evidence>
<reference evidence="19" key="1">
    <citation type="submission" date="2020-03" db="EMBL/GenBank/DDBJ databases">
        <title>Studies in the Genomics of Life Span.</title>
        <authorList>
            <person name="Glass D."/>
        </authorList>
    </citation>
    <scope>NUCLEOTIDE SEQUENCE</scope>
    <source>
        <strain evidence="19">LTLLF</strain>
        <tissue evidence="19">Muscle</tissue>
    </source>
</reference>
<dbReference type="GO" id="GO:0007165">
    <property type="term" value="P:signal transduction"/>
    <property type="evidence" value="ECO:0007669"/>
    <property type="project" value="TreeGrafter"/>
</dbReference>
<keyword evidence="7" id="KW-1015">Disulfide bond</keyword>
<dbReference type="GO" id="GO:0008217">
    <property type="term" value="P:regulation of blood pressure"/>
    <property type="evidence" value="ECO:0007669"/>
    <property type="project" value="UniProtKB-ARBA"/>
</dbReference>
<dbReference type="PANTHER" id="PTHR44755">
    <property type="entry name" value="NATRIURETIC PEPTIDE RECEPTOR 3-RELATED"/>
    <property type="match status" value="1"/>
</dbReference>
<dbReference type="Gene3D" id="3.40.50.2300">
    <property type="match status" value="2"/>
</dbReference>
<evidence type="ECO:0000256" key="4">
    <source>
        <dbReference type="ARBA" id="ARBA00022729"/>
    </source>
</evidence>
<dbReference type="FunFam" id="3.40.50.2300:FF:000147">
    <property type="entry name" value="Atrial natriuretic peptide receptor 3"/>
    <property type="match status" value="1"/>
</dbReference>
<dbReference type="SUPFAM" id="SSF53822">
    <property type="entry name" value="Periplasmic binding protein-like I"/>
    <property type="match status" value="1"/>
</dbReference>
<dbReference type="GO" id="GO:0005886">
    <property type="term" value="C:plasma membrane"/>
    <property type="evidence" value="ECO:0007669"/>
    <property type="project" value="UniProtKB-SubCell"/>
</dbReference>
<evidence type="ECO:0000313" key="19">
    <source>
        <dbReference type="EMBL" id="KAH0501837.1"/>
    </source>
</evidence>
<feature type="transmembrane region" description="Helical" evidence="16">
    <location>
        <begin position="477"/>
        <end position="498"/>
    </location>
</feature>
<evidence type="ECO:0000256" key="14">
    <source>
        <dbReference type="ARBA" id="ARBA00077302"/>
    </source>
</evidence>
<evidence type="ECO:0000256" key="1">
    <source>
        <dbReference type="ARBA" id="ARBA00004251"/>
    </source>
</evidence>
<dbReference type="FunFam" id="3.40.50.2300:FF:000246">
    <property type="entry name" value="Atrial natriuretic peptide receptor 3"/>
    <property type="match status" value="1"/>
</dbReference>
<organism evidence="19 20">
    <name type="scientific">Microtus ochrogaster</name>
    <name type="common">Prairie vole</name>
    <dbReference type="NCBI Taxonomy" id="79684"/>
    <lineage>
        <taxon>Eukaryota</taxon>
        <taxon>Metazoa</taxon>
        <taxon>Chordata</taxon>
        <taxon>Craniata</taxon>
        <taxon>Vertebrata</taxon>
        <taxon>Euteleostomi</taxon>
        <taxon>Mammalia</taxon>
        <taxon>Eutheria</taxon>
        <taxon>Euarchontoglires</taxon>
        <taxon>Glires</taxon>
        <taxon>Rodentia</taxon>
        <taxon>Myomorpha</taxon>
        <taxon>Muroidea</taxon>
        <taxon>Cricetidae</taxon>
        <taxon>Arvicolinae</taxon>
        <taxon>Microtus</taxon>
    </lineage>
</organism>
<dbReference type="GO" id="GO:0017046">
    <property type="term" value="F:peptide hormone binding"/>
    <property type="evidence" value="ECO:0007669"/>
    <property type="project" value="TreeGrafter"/>
</dbReference>
<evidence type="ECO:0000256" key="13">
    <source>
        <dbReference type="ARBA" id="ARBA00075414"/>
    </source>
</evidence>
<dbReference type="InterPro" id="IPR028082">
    <property type="entry name" value="Peripla_BP_I"/>
</dbReference>
<dbReference type="Pfam" id="PF01094">
    <property type="entry name" value="ANF_receptor"/>
    <property type="match status" value="1"/>
</dbReference>
<comment type="caution">
    <text evidence="19">The sequence shown here is derived from an EMBL/GenBank/DDBJ whole genome shotgun (WGS) entry which is preliminary data.</text>
</comment>
<evidence type="ECO:0000259" key="18">
    <source>
        <dbReference type="Pfam" id="PF01094"/>
    </source>
</evidence>
<evidence type="ECO:0000256" key="6">
    <source>
        <dbReference type="ARBA" id="ARBA00023136"/>
    </source>
</evidence>
<keyword evidence="3 16" id="KW-0812">Transmembrane</keyword>
<evidence type="ECO:0000313" key="20">
    <source>
        <dbReference type="Proteomes" id="UP000710432"/>
    </source>
</evidence>
<dbReference type="InterPro" id="IPR001170">
    <property type="entry name" value="ANPR/GUC"/>
</dbReference>
<dbReference type="PANTHER" id="PTHR44755:SF1">
    <property type="entry name" value="ATRIAL NATRIURETIC PEPTIDE RECEPTOR 3"/>
    <property type="match status" value="1"/>
</dbReference>
<evidence type="ECO:0000256" key="7">
    <source>
        <dbReference type="ARBA" id="ARBA00023157"/>
    </source>
</evidence>
<keyword evidence="6 16" id="KW-0472">Membrane</keyword>
<dbReference type="InterPro" id="IPR001828">
    <property type="entry name" value="ANF_lig-bd_rcpt"/>
</dbReference>
<proteinExistence type="inferred from homology"/>
<accession>A0A8J6FZU1</accession>
<keyword evidence="2" id="KW-1003">Cell membrane</keyword>
<evidence type="ECO:0000256" key="2">
    <source>
        <dbReference type="ARBA" id="ARBA00022475"/>
    </source>
</evidence>
<keyword evidence="4 17" id="KW-0732">Signal</keyword>
<comment type="function">
    <text evidence="15">Receptor for the natriuretic peptide hormones, binding with similar affinities atrial natriuretic peptide NPPA/ANP, brain natriuretic peptide NPPB/BNP, and C-type natriuretic peptide NPPC/CNP. May function as a clearance receptor for NPPA, NPPB and NPPC, regulating their local concentrations and effects. Acts as a regulator of osteoblast differentiation and bone growth by binding to its ligand osteocrin, thereby preventing binding between NPR3/NPR-C and natriuretic peptides, leading to increase cGMP production.</text>
</comment>
<evidence type="ECO:0000256" key="16">
    <source>
        <dbReference type="SAM" id="Phobius"/>
    </source>
</evidence>
<keyword evidence="9" id="KW-0325">Glycoprotein</keyword>
<protein>
    <recommendedName>
        <fullName evidence="12">Atrial natriuretic peptide receptor 3</fullName>
    </recommendedName>
    <alternativeName>
        <fullName evidence="14">Atrial natriuretic peptide clearance receptor</fullName>
    </alternativeName>
    <alternativeName>
        <fullName evidence="13">Atrial natriuretic peptide receptor type C</fullName>
    </alternativeName>
</protein>
<name>A0A8J6FZU1_MICOH</name>
<dbReference type="PROSITE" id="PS00458">
    <property type="entry name" value="ANF_RECEPTORS"/>
    <property type="match status" value="1"/>
</dbReference>
<gene>
    <name evidence="19" type="ORF">LTLLF_194555</name>
</gene>
<dbReference type="PRINTS" id="PR00255">
    <property type="entry name" value="NATPEPTIDER"/>
</dbReference>
<evidence type="ECO:0000256" key="5">
    <source>
        <dbReference type="ARBA" id="ARBA00022989"/>
    </source>
</evidence>
<dbReference type="InterPro" id="IPR052612">
    <property type="entry name" value="ANP_Clearance_Receptor"/>
</dbReference>
<evidence type="ECO:0000256" key="15">
    <source>
        <dbReference type="ARBA" id="ARBA00093424"/>
    </source>
</evidence>
<comment type="similarity">
    <text evidence="10">Belongs to the ANF receptor family.</text>
</comment>
<evidence type="ECO:0000256" key="10">
    <source>
        <dbReference type="ARBA" id="ARBA00061314"/>
    </source>
</evidence>
<feature type="domain" description="Receptor ligand binding region" evidence="18">
    <location>
        <begin position="67"/>
        <end position="418"/>
    </location>
</feature>
<feature type="signal peptide" evidence="17">
    <location>
        <begin position="1"/>
        <end position="18"/>
    </location>
</feature>
<dbReference type="Proteomes" id="UP000710432">
    <property type="component" value="Unassembled WGS sequence"/>
</dbReference>